<keyword evidence="2" id="KW-1185">Reference proteome</keyword>
<protein>
    <submittedName>
        <fullName evidence="1">Uncharacterized protein</fullName>
    </submittedName>
</protein>
<evidence type="ECO:0000313" key="2">
    <source>
        <dbReference type="Proteomes" id="UP000633205"/>
    </source>
</evidence>
<sequence length="78" mass="8328">MDERLTREDVVSVAGEGYDGDHTVPGLSDRRMPGIVRHSDAATQGRALPCSLRADGSRIVSRTSPRLQTVGIGVAPEK</sequence>
<proteinExistence type="predicted"/>
<accession>A0A916Y0P2</accession>
<name>A0A916Y0P2_9MICO</name>
<reference evidence="1" key="2">
    <citation type="submission" date="2020-09" db="EMBL/GenBank/DDBJ databases">
        <authorList>
            <person name="Sun Q."/>
            <person name="Zhou Y."/>
        </authorList>
    </citation>
    <scope>NUCLEOTIDE SEQUENCE</scope>
    <source>
        <strain evidence="1">CGMCC 1.15152</strain>
    </source>
</reference>
<gene>
    <name evidence="1" type="ORF">GCM10010915_02610</name>
</gene>
<dbReference type="AlphaFoldDB" id="A0A916Y0P2"/>
<dbReference type="EMBL" id="BMHO01000001">
    <property type="protein sequence ID" value="GGD26042.1"/>
    <property type="molecule type" value="Genomic_DNA"/>
</dbReference>
<reference evidence="1" key="1">
    <citation type="journal article" date="2014" name="Int. J. Syst. Evol. Microbiol.">
        <title>Complete genome sequence of Corynebacterium casei LMG S-19264T (=DSM 44701T), isolated from a smear-ripened cheese.</title>
        <authorList>
            <consortium name="US DOE Joint Genome Institute (JGI-PGF)"/>
            <person name="Walter F."/>
            <person name="Albersmeier A."/>
            <person name="Kalinowski J."/>
            <person name="Ruckert C."/>
        </authorList>
    </citation>
    <scope>NUCLEOTIDE SEQUENCE</scope>
    <source>
        <strain evidence="1">CGMCC 1.15152</strain>
    </source>
</reference>
<organism evidence="1 2">
    <name type="scientific">Microbacterium faecale</name>
    <dbReference type="NCBI Taxonomy" id="1804630"/>
    <lineage>
        <taxon>Bacteria</taxon>
        <taxon>Bacillati</taxon>
        <taxon>Actinomycetota</taxon>
        <taxon>Actinomycetes</taxon>
        <taxon>Micrococcales</taxon>
        <taxon>Microbacteriaceae</taxon>
        <taxon>Microbacterium</taxon>
    </lineage>
</organism>
<dbReference type="Proteomes" id="UP000633205">
    <property type="component" value="Unassembled WGS sequence"/>
</dbReference>
<comment type="caution">
    <text evidence="1">The sequence shown here is derived from an EMBL/GenBank/DDBJ whole genome shotgun (WGS) entry which is preliminary data.</text>
</comment>
<evidence type="ECO:0000313" key="1">
    <source>
        <dbReference type="EMBL" id="GGD26042.1"/>
    </source>
</evidence>